<gene>
    <name evidence="2" type="ORF">CLODIP_2_CD08471</name>
</gene>
<sequence length="277" mass="31127">MSSGNESPSDLHSRTSPESASPRHSSIINISSEDLLPLSTIPSSSPQSGKSESDENSGALRRASSISVPRSENFEAGGSATHLETTAEEPPIPSRKASAFSIEALQNFEPDESFGGFHHDESAVPFIITRKASSVPISRSSVQENAAVDTRESGEDDETVLNFSMRVKSRVPVAREGPKKDLREKAYDPTRYRPQVLINDWCEVSQRLELNKGRHLKLQKGPHASAYDWHYQHPFAKKMVDPEECERRMAARNRRLWTYLRDPTEYSDNFNEPFRKK</sequence>
<feature type="region of interest" description="Disordered" evidence="1">
    <location>
        <begin position="1"/>
        <end position="98"/>
    </location>
</feature>
<name>A0A8S1DJ83_9INSE</name>
<accession>A0A8S1DJ83</accession>
<dbReference type="Proteomes" id="UP000494165">
    <property type="component" value="Unassembled WGS sequence"/>
</dbReference>
<proteinExistence type="predicted"/>
<evidence type="ECO:0000313" key="2">
    <source>
        <dbReference type="EMBL" id="CAB3380177.1"/>
    </source>
</evidence>
<dbReference type="AlphaFoldDB" id="A0A8S1DJ83"/>
<protein>
    <submittedName>
        <fullName evidence="2">Uncharacterized protein</fullName>
    </submittedName>
</protein>
<feature type="compositionally biased region" description="Polar residues" evidence="1">
    <location>
        <begin position="16"/>
        <end position="32"/>
    </location>
</feature>
<dbReference type="EMBL" id="CADEPI010000202">
    <property type="protein sequence ID" value="CAB3380177.1"/>
    <property type="molecule type" value="Genomic_DNA"/>
</dbReference>
<keyword evidence="3" id="KW-1185">Reference proteome</keyword>
<evidence type="ECO:0000256" key="1">
    <source>
        <dbReference type="SAM" id="MobiDB-lite"/>
    </source>
</evidence>
<comment type="caution">
    <text evidence="2">The sequence shown here is derived from an EMBL/GenBank/DDBJ whole genome shotgun (WGS) entry which is preliminary data.</text>
</comment>
<evidence type="ECO:0000313" key="3">
    <source>
        <dbReference type="Proteomes" id="UP000494165"/>
    </source>
</evidence>
<reference evidence="2 3" key="1">
    <citation type="submission" date="2020-04" db="EMBL/GenBank/DDBJ databases">
        <authorList>
            <person name="Alioto T."/>
            <person name="Alioto T."/>
            <person name="Gomez Garrido J."/>
        </authorList>
    </citation>
    <scope>NUCLEOTIDE SEQUENCE [LARGE SCALE GENOMIC DNA]</scope>
</reference>
<organism evidence="2 3">
    <name type="scientific">Cloeon dipterum</name>
    <dbReference type="NCBI Taxonomy" id="197152"/>
    <lineage>
        <taxon>Eukaryota</taxon>
        <taxon>Metazoa</taxon>
        <taxon>Ecdysozoa</taxon>
        <taxon>Arthropoda</taxon>
        <taxon>Hexapoda</taxon>
        <taxon>Insecta</taxon>
        <taxon>Pterygota</taxon>
        <taxon>Palaeoptera</taxon>
        <taxon>Ephemeroptera</taxon>
        <taxon>Pisciforma</taxon>
        <taxon>Baetidae</taxon>
        <taxon>Cloeon</taxon>
    </lineage>
</organism>
<feature type="compositionally biased region" description="Low complexity" evidence="1">
    <location>
        <begin position="35"/>
        <end position="50"/>
    </location>
</feature>